<name>A0A9X0QDY6_9BACT</name>
<organism evidence="1 2">
    <name type="scientific">Tunturiibacter gelidiferens</name>
    <dbReference type="NCBI Taxonomy" id="3069689"/>
    <lineage>
        <taxon>Bacteria</taxon>
        <taxon>Pseudomonadati</taxon>
        <taxon>Acidobacteriota</taxon>
        <taxon>Terriglobia</taxon>
        <taxon>Terriglobales</taxon>
        <taxon>Acidobacteriaceae</taxon>
        <taxon>Tunturiibacter</taxon>
    </lineage>
</organism>
<dbReference type="Gene3D" id="3.40.50.360">
    <property type="match status" value="1"/>
</dbReference>
<dbReference type="InterPro" id="IPR029039">
    <property type="entry name" value="Flavoprotein-like_sf"/>
</dbReference>
<dbReference type="EMBL" id="JACHEB010000004">
    <property type="protein sequence ID" value="MBB5328529.1"/>
    <property type="molecule type" value="Genomic_DNA"/>
</dbReference>
<gene>
    <name evidence="1" type="ORF">HDF14_002139</name>
</gene>
<protein>
    <submittedName>
        <fullName evidence="1">Flavodoxin</fullName>
    </submittedName>
</protein>
<dbReference type="RefSeq" id="WP_183976080.1">
    <property type="nucleotide sequence ID" value="NZ_JACHEB010000004.1"/>
</dbReference>
<sequence>MDQDKKPSVLFVYYSFTRQTHRVVEAMAGALRDRNVEVTVAQIEFTDRRYAHRFDKFPMPDPYLDVFKMIPATLRRATGSIRIPDGTTEREYDLVCIGSPTWWMSMSVPVRSFLESDAAARVLAGKPFAIAVLCRRYWRHNFNSVKRLATKRGGLFKGGIHFVYQGGQVRSMLSLLSYFGSGEYRSRYLGVKIKPTNLREFQLEDARAFANELASQLFVTAS</sequence>
<comment type="caution">
    <text evidence="1">The sequence shown here is derived from an EMBL/GenBank/DDBJ whole genome shotgun (WGS) entry which is preliminary data.</text>
</comment>
<dbReference type="SUPFAM" id="SSF52218">
    <property type="entry name" value="Flavoproteins"/>
    <property type="match status" value="1"/>
</dbReference>
<evidence type="ECO:0000313" key="1">
    <source>
        <dbReference type="EMBL" id="MBB5328529.1"/>
    </source>
</evidence>
<accession>A0A9X0QDY6</accession>
<evidence type="ECO:0000313" key="2">
    <source>
        <dbReference type="Proteomes" id="UP000535182"/>
    </source>
</evidence>
<dbReference type="Proteomes" id="UP000535182">
    <property type="component" value="Unassembled WGS sequence"/>
</dbReference>
<proteinExistence type="predicted"/>
<keyword evidence="2" id="KW-1185">Reference proteome</keyword>
<reference evidence="1 2" key="1">
    <citation type="submission" date="2020-08" db="EMBL/GenBank/DDBJ databases">
        <title>Genomic Encyclopedia of Type Strains, Phase IV (KMG-V): Genome sequencing to study the core and pangenomes of soil and plant-associated prokaryotes.</title>
        <authorList>
            <person name="Whitman W."/>
        </authorList>
    </citation>
    <scope>NUCLEOTIDE SEQUENCE [LARGE SCALE GENOMIC DNA]</scope>
    <source>
        <strain evidence="1 2">X5P2</strain>
    </source>
</reference>
<dbReference type="AlphaFoldDB" id="A0A9X0QDY6"/>